<evidence type="ECO:0000256" key="4">
    <source>
        <dbReference type="ARBA" id="ARBA00022630"/>
    </source>
</evidence>
<dbReference type="GO" id="GO:0017150">
    <property type="term" value="F:tRNA dihydrouridine synthase activity"/>
    <property type="evidence" value="ECO:0007669"/>
    <property type="project" value="InterPro"/>
</dbReference>
<evidence type="ECO:0000256" key="12">
    <source>
        <dbReference type="PIRNR" id="PIRNR006621"/>
    </source>
</evidence>
<dbReference type="PROSITE" id="PS01136">
    <property type="entry name" value="UPF0034"/>
    <property type="match status" value="1"/>
</dbReference>
<evidence type="ECO:0000256" key="9">
    <source>
        <dbReference type="ARBA" id="ARBA00023002"/>
    </source>
</evidence>
<dbReference type="EC" id="1.3.1.-" evidence="12"/>
<dbReference type="InterPro" id="IPR024036">
    <property type="entry name" value="tRNA-dHydroUridine_Synthase_C"/>
</dbReference>
<dbReference type="PIRSF" id="PIRSF006621">
    <property type="entry name" value="Dus"/>
    <property type="match status" value="1"/>
</dbReference>
<evidence type="ECO:0000256" key="2">
    <source>
        <dbReference type="ARBA" id="ARBA00002790"/>
    </source>
</evidence>
<evidence type="ECO:0000256" key="1">
    <source>
        <dbReference type="ARBA" id="ARBA00001917"/>
    </source>
</evidence>
<evidence type="ECO:0000256" key="3">
    <source>
        <dbReference type="ARBA" id="ARBA00022555"/>
    </source>
</evidence>
<evidence type="ECO:0000313" key="17">
    <source>
        <dbReference type="Proteomes" id="UP000230859"/>
    </source>
</evidence>
<dbReference type="GO" id="GO:0000049">
    <property type="term" value="F:tRNA binding"/>
    <property type="evidence" value="ECO:0007669"/>
    <property type="project" value="UniProtKB-KW"/>
</dbReference>
<dbReference type="InterPro" id="IPR035587">
    <property type="entry name" value="DUS-like_FMN-bd"/>
</dbReference>
<dbReference type="Pfam" id="PF01207">
    <property type="entry name" value="Dus"/>
    <property type="match status" value="1"/>
</dbReference>
<dbReference type="InterPro" id="IPR018517">
    <property type="entry name" value="tRNA_hU_synthase_CS"/>
</dbReference>
<dbReference type="CDD" id="cd02801">
    <property type="entry name" value="DUS_like_FMN"/>
    <property type="match status" value="1"/>
</dbReference>
<dbReference type="EMBL" id="PCVY01000022">
    <property type="protein sequence ID" value="PIQ87001.1"/>
    <property type="molecule type" value="Genomic_DNA"/>
</dbReference>
<keyword evidence="4 12" id="KW-0285">Flavoprotein</keyword>
<feature type="binding site" evidence="14">
    <location>
        <position position="184"/>
    </location>
    <ligand>
        <name>FMN</name>
        <dbReference type="ChEBI" id="CHEBI:58210"/>
    </ligand>
</feature>
<reference evidence="16 17" key="1">
    <citation type="submission" date="2017-09" db="EMBL/GenBank/DDBJ databases">
        <title>Depth-based differentiation of microbial function through sediment-hosted aquifers and enrichment of novel symbionts in the deep terrestrial subsurface.</title>
        <authorList>
            <person name="Probst A.J."/>
            <person name="Ladd B."/>
            <person name="Jarett J.K."/>
            <person name="Geller-Mcgrath D.E."/>
            <person name="Sieber C.M."/>
            <person name="Emerson J.B."/>
            <person name="Anantharaman K."/>
            <person name="Thomas B.C."/>
            <person name="Malmstrom R."/>
            <person name="Stieglmeier M."/>
            <person name="Klingl A."/>
            <person name="Woyke T."/>
            <person name="Ryan C.M."/>
            <person name="Banfield J.F."/>
        </authorList>
    </citation>
    <scope>NUCLEOTIDE SEQUENCE [LARGE SCALE GENOMIC DNA]</scope>
    <source>
        <strain evidence="16">CG11_big_fil_rev_8_21_14_0_20_45_26</strain>
    </source>
</reference>
<organism evidence="16 17">
    <name type="scientific">Candidatus Abzuiibacterium crystallinum</name>
    <dbReference type="NCBI Taxonomy" id="1974748"/>
    <lineage>
        <taxon>Bacteria</taxon>
        <taxon>Pseudomonadati</taxon>
        <taxon>Candidatus Omnitrophota</taxon>
        <taxon>Candidatus Abzuiibacterium</taxon>
    </lineage>
</organism>
<feature type="domain" description="DUS-like FMN-binding" evidence="15">
    <location>
        <begin position="27"/>
        <end position="329"/>
    </location>
</feature>
<comment type="caution">
    <text evidence="16">The sequence shown here is derived from an EMBL/GenBank/DDBJ whole genome shotgun (WGS) entry which is preliminary data.</text>
</comment>
<accession>A0A2H0LRL4</accession>
<feature type="active site" description="Proton donor" evidence="13">
    <location>
        <position position="113"/>
    </location>
</feature>
<dbReference type="PANTHER" id="PTHR45846:SF1">
    <property type="entry name" value="TRNA-DIHYDROURIDINE(47) SYNTHASE [NAD(P)(+)]-LIKE"/>
    <property type="match status" value="1"/>
</dbReference>
<evidence type="ECO:0000259" key="15">
    <source>
        <dbReference type="Pfam" id="PF01207"/>
    </source>
</evidence>
<comment type="cofactor">
    <cofactor evidence="1 12 14">
        <name>FMN</name>
        <dbReference type="ChEBI" id="CHEBI:58210"/>
    </cofactor>
</comment>
<gene>
    <name evidence="16" type="ORF">COV74_02325</name>
</gene>
<keyword evidence="9 12" id="KW-0560">Oxidoreductase</keyword>
<proteinExistence type="inferred from homology"/>
<evidence type="ECO:0000256" key="13">
    <source>
        <dbReference type="PIRSR" id="PIRSR006621-1"/>
    </source>
</evidence>
<feature type="binding site" evidence="14">
    <location>
        <begin position="29"/>
        <end position="31"/>
    </location>
    <ligand>
        <name>FMN</name>
        <dbReference type="ChEBI" id="CHEBI:58210"/>
    </ligand>
</feature>
<name>A0A2H0LRL4_9BACT</name>
<evidence type="ECO:0000256" key="5">
    <source>
        <dbReference type="ARBA" id="ARBA00022643"/>
    </source>
</evidence>
<feature type="binding site" evidence="14">
    <location>
        <begin position="239"/>
        <end position="240"/>
    </location>
    <ligand>
        <name>FMN</name>
        <dbReference type="ChEBI" id="CHEBI:58210"/>
    </ligand>
</feature>
<evidence type="ECO:0000256" key="6">
    <source>
        <dbReference type="ARBA" id="ARBA00022694"/>
    </source>
</evidence>
<keyword evidence="14" id="KW-0547">Nucleotide-binding</keyword>
<dbReference type="Gene3D" id="3.20.20.70">
    <property type="entry name" value="Aldolase class I"/>
    <property type="match status" value="1"/>
</dbReference>
<protein>
    <recommendedName>
        <fullName evidence="12">tRNA-dihydrouridine synthase</fullName>
        <ecNumber evidence="12">1.3.1.-</ecNumber>
    </recommendedName>
</protein>
<dbReference type="GO" id="GO:0050660">
    <property type="term" value="F:flavin adenine dinucleotide binding"/>
    <property type="evidence" value="ECO:0007669"/>
    <property type="project" value="InterPro"/>
</dbReference>
<comment type="catalytic activity">
    <reaction evidence="10">
        <text>a 5,6-dihydrouridine in tRNA + NADP(+) = a uridine in tRNA + NADPH + H(+)</text>
        <dbReference type="Rhea" id="RHEA:23624"/>
        <dbReference type="Rhea" id="RHEA-COMP:13339"/>
        <dbReference type="Rhea" id="RHEA-COMP:13887"/>
        <dbReference type="ChEBI" id="CHEBI:15378"/>
        <dbReference type="ChEBI" id="CHEBI:57783"/>
        <dbReference type="ChEBI" id="CHEBI:58349"/>
        <dbReference type="ChEBI" id="CHEBI:65315"/>
        <dbReference type="ChEBI" id="CHEBI:74443"/>
    </reaction>
</comment>
<dbReference type="SUPFAM" id="SSF51395">
    <property type="entry name" value="FMN-linked oxidoreductases"/>
    <property type="match status" value="1"/>
</dbReference>
<comment type="similarity">
    <text evidence="12">Belongs to the dus family.</text>
</comment>
<dbReference type="InterPro" id="IPR013785">
    <property type="entry name" value="Aldolase_TIM"/>
</dbReference>
<feature type="binding site" evidence="14">
    <location>
        <position position="83"/>
    </location>
    <ligand>
        <name>FMN</name>
        <dbReference type="ChEBI" id="CHEBI:58210"/>
    </ligand>
</feature>
<evidence type="ECO:0000256" key="11">
    <source>
        <dbReference type="ARBA" id="ARBA00048802"/>
    </source>
</evidence>
<dbReference type="Gene3D" id="1.10.1200.80">
    <property type="entry name" value="Putative flavin oxidoreducatase, domain 2"/>
    <property type="match status" value="1"/>
</dbReference>
<sequence length="339" mass="37391">MGEPRQIKLLDMSLKLKNLMLNTSVIQSPMAGCTDLPFRLIGRSKGMEFAFLEMISAEALIRETPESEEIMKRTPEDRPLGAQLVGCNADSMAQAAQIIEDLGYDLLDLNLGCPVPKITGKGAGSALLIRPDDARRIFESIMKVIKKIPVTVKMRSGYEDPSGKEAILISRIAEDCGLSAVSLHARTRAQRYMGNADWAVIAKLKEAVGIPVIGNGDIFCAEDAKRMKQMTGCDGVMLGRGALGNPWIYRQIQAVFEDHPAPEKPTFADVKAALMNHLALEIDFIGERKGLLQMRRVACWYFKDMPGAAQFRTKINVCQSVSEMKKLIDDFEPLSTLSV</sequence>
<evidence type="ECO:0000256" key="10">
    <source>
        <dbReference type="ARBA" id="ARBA00048205"/>
    </source>
</evidence>
<dbReference type="InterPro" id="IPR004652">
    <property type="entry name" value="DusB-like"/>
</dbReference>
<keyword evidence="6 12" id="KW-0819">tRNA processing</keyword>
<keyword evidence="3" id="KW-0820">tRNA-binding</keyword>
<evidence type="ECO:0000313" key="16">
    <source>
        <dbReference type="EMBL" id="PIQ87001.1"/>
    </source>
</evidence>
<dbReference type="Proteomes" id="UP000230859">
    <property type="component" value="Unassembled WGS sequence"/>
</dbReference>
<keyword evidence="7" id="KW-0521">NADP</keyword>
<dbReference type="AlphaFoldDB" id="A0A2H0LRL4"/>
<evidence type="ECO:0000256" key="7">
    <source>
        <dbReference type="ARBA" id="ARBA00022857"/>
    </source>
</evidence>
<keyword evidence="8" id="KW-0694">RNA-binding</keyword>
<dbReference type="InterPro" id="IPR001269">
    <property type="entry name" value="DUS_fam"/>
</dbReference>
<dbReference type="NCBIfam" id="TIGR00737">
    <property type="entry name" value="nifR3_yhdG"/>
    <property type="match status" value="1"/>
</dbReference>
<comment type="catalytic activity">
    <reaction evidence="11">
        <text>a 5,6-dihydrouridine in tRNA + NAD(+) = a uridine in tRNA + NADH + H(+)</text>
        <dbReference type="Rhea" id="RHEA:54452"/>
        <dbReference type="Rhea" id="RHEA-COMP:13339"/>
        <dbReference type="Rhea" id="RHEA-COMP:13887"/>
        <dbReference type="ChEBI" id="CHEBI:15378"/>
        <dbReference type="ChEBI" id="CHEBI:57540"/>
        <dbReference type="ChEBI" id="CHEBI:57945"/>
        <dbReference type="ChEBI" id="CHEBI:65315"/>
        <dbReference type="ChEBI" id="CHEBI:74443"/>
    </reaction>
</comment>
<comment type="function">
    <text evidence="2 12">Catalyzes the synthesis of 5,6-dihydrouridine (D), a modified base found in the D-loop of most tRNAs, via the reduction of the C5-C6 double bond in target uridines.</text>
</comment>
<keyword evidence="5 12" id="KW-0288">FMN</keyword>
<feature type="binding site" evidence="14">
    <location>
        <position position="153"/>
    </location>
    <ligand>
        <name>FMN</name>
        <dbReference type="ChEBI" id="CHEBI:58210"/>
    </ligand>
</feature>
<dbReference type="PANTHER" id="PTHR45846">
    <property type="entry name" value="TRNA-DIHYDROURIDINE(47) SYNTHASE [NAD(P)(+)]-LIKE"/>
    <property type="match status" value="1"/>
</dbReference>
<evidence type="ECO:0000256" key="14">
    <source>
        <dbReference type="PIRSR" id="PIRSR006621-2"/>
    </source>
</evidence>
<evidence type="ECO:0000256" key="8">
    <source>
        <dbReference type="ARBA" id="ARBA00022884"/>
    </source>
</evidence>